<evidence type="ECO:0000313" key="2">
    <source>
        <dbReference type="Proteomes" id="UP000241769"/>
    </source>
</evidence>
<proteinExistence type="predicted"/>
<dbReference type="InParanoid" id="A0A2P6NJ50"/>
<organism evidence="1 2">
    <name type="scientific">Planoprotostelium fungivorum</name>
    <dbReference type="NCBI Taxonomy" id="1890364"/>
    <lineage>
        <taxon>Eukaryota</taxon>
        <taxon>Amoebozoa</taxon>
        <taxon>Evosea</taxon>
        <taxon>Variosea</taxon>
        <taxon>Cavosteliida</taxon>
        <taxon>Cavosteliaceae</taxon>
        <taxon>Planoprotostelium</taxon>
    </lineage>
</organism>
<sequence>MKSHRATRTPLFARLHKQFKNLAIRKKNRPTSRFMLDIEAHEQTPKNTTQYIIELCQERESREEDHPVIVDTFGSMMQSQLTMDTDDDDKLPSKEPTTSGAIEKLCEIQTVRILFIICYVNPLLSSSAAQLKTWSPVSLFAA</sequence>
<evidence type="ECO:0000313" key="1">
    <source>
        <dbReference type="EMBL" id="PRP83993.1"/>
    </source>
</evidence>
<keyword evidence="2" id="KW-1185">Reference proteome</keyword>
<gene>
    <name evidence="1" type="ORF">PROFUN_08590</name>
</gene>
<protein>
    <submittedName>
        <fullName evidence="1">Uncharacterized protein</fullName>
    </submittedName>
</protein>
<dbReference type="Proteomes" id="UP000241769">
    <property type="component" value="Unassembled WGS sequence"/>
</dbReference>
<name>A0A2P6NJ50_9EUKA</name>
<reference evidence="1 2" key="1">
    <citation type="journal article" date="2018" name="Genome Biol. Evol.">
        <title>Multiple Roots of Fruiting Body Formation in Amoebozoa.</title>
        <authorList>
            <person name="Hillmann F."/>
            <person name="Forbes G."/>
            <person name="Novohradska S."/>
            <person name="Ferling I."/>
            <person name="Riege K."/>
            <person name="Groth M."/>
            <person name="Westermann M."/>
            <person name="Marz M."/>
            <person name="Spaller T."/>
            <person name="Winckler T."/>
            <person name="Schaap P."/>
            <person name="Glockner G."/>
        </authorList>
    </citation>
    <scope>NUCLEOTIDE SEQUENCE [LARGE SCALE GENOMIC DNA]</scope>
    <source>
        <strain evidence="1 2">Jena</strain>
    </source>
</reference>
<dbReference type="AlphaFoldDB" id="A0A2P6NJ50"/>
<accession>A0A2P6NJ50</accession>
<dbReference type="EMBL" id="MDYQ01000071">
    <property type="protein sequence ID" value="PRP83993.1"/>
    <property type="molecule type" value="Genomic_DNA"/>
</dbReference>
<comment type="caution">
    <text evidence="1">The sequence shown here is derived from an EMBL/GenBank/DDBJ whole genome shotgun (WGS) entry which is preliminary data.</text>
</comment>